<dbReference type="GO" id="GO:0005886">
    <property type="term" value="C:plasma membrane"/>
    <property type="evidence" value="ECO:0007669"/>
    <property type="project" value="TreeGrafter"/>
</dbReference>
<feature type="transmembrane region" description="Helical" evidence="8">
    <location>
        <begin position="480"/>
        <end position="499"/>
    </location>
</feature>
<feature type="transmembrane region" description="Helical" evidence="8">
    <location>
        <begin position="569"/>
        <end position="587"/>
    </location>
</feature>
<feature type="transmembrane region" description="Helical" evidence="8">
    <location>
        <begin position="39"/>
        <end position="58"/>
    </location>
</feature>
<feature type="region of interest" description="Disordered" evidence="7">
    <location>
        <begin position="1"/>
        <end position="23"/>
    </location>
</feature>
<dbReference type="AlphaFoldDB" id="A0A9P6TEB6"/>
<comment type="subcellular location">
    <subcellularLocation>
        <location evidence="1">Endomembrane system</location>
        <topology evidence="1">Multi-pass membrane protein</topology>
    </subcellularLocation>
</comment>
<dbReference type="GO" id="GO:0003676">
    <property type="term" value="F:nucleic acid binding"/>
    <property type="evidence" value="ECO:0007669"/>
    <property type="project" value="InterPro"/>
</dbReference>
<dbReference type="PANTHER" id="PTHR13018:SF5">
    <property type="entry name" value="RE44586P"/>
    <property type="match status" value="1"/>
</dbReference>
<dbReference type="PANTHER" id="PTHR13018">
    <property type="entry name" value="PROBABLE MEMBRANE PROTEIN DUF221-RELATED"/>
    <property type="match status" value="1"/>
</dbReference>
<dbReference type="GO" id="GO:0012505">
    <property type="term" value="C:endomembrane system"/>
    <property type="evidence" value="ECO:0007669"/>
    <property type="project" value="UniProtKB-SubCell"/>
</dbReference>
<dbReference type="InterPro" id="IPR027815">
    <property type="entry name" value="CSC1/OSCA1-like_cyt"/>
</dbReference>
<evidence type="ECO:0000256" key="5">
    <source>
        <dbReference type="ARBA" id="ARBA00022989"/>
    </source>
</evidence>
<evidence type="ECO:0000313" key="13">
    <source>
        <dbReference type="Proteomes" id="UP000886653"/>
    </source>
</evidence>
<evidence type="ECO:0000259" key="10">
    <source>
        <dbReference type="Pfam" id="PF13967"/>
    </source>
</evidence>
<gene>
    <name evidence="12" type="ORF">CROQUDRAFT_654026</name>
</gene>
<dbReference type="InterPro" id="IPR003864">
    <property type="entry name" value="CSC1/OSCA1-like_7TM"/>
</dbReference>
<keyword evidence="13" id="KW-1185">Reference proteome</keyword>
<evidence type="ECO:0000256" key="7">
    <source>
        <dbReference type="SAM" id="MobiDB-lite"/>
    </source>
</evidence>
<evidence type="ECO:0000256" key="8">
    <source>
        <dbReference type="SAM" id="Phobius"/>
    </source>
</evidence>
<keyword evidence="6 8" id="KW-0472">Membrane</keyword>
<evidence type="ECO:0000256" key="6">
    <source>
        <dbReference type="ARBA" id="ARBA00023136"/>
    </source>
</evidence>
<proteinExistence type="inferred from homology"/>
<feature type="transmembrane region" description="Helical" evidence="8">
    <location>
        <begin position="385"/>
        <end position="408"/>
    </location>
</feature>
<comment type="caution">
    <text evidence="12">The sequence shown here is derived from an EMBL/GenBank/DDBJ whole genome shotgun (WGS) entry which is preliminary data.</text>
</comment>
<keyword evidence="5 8" id="KW-1133">Transmembrane helix</keyword>
<evidence type="ECO:0000256" key="3">
    <source>
        <dbReference type="ARBA" id="ARBA00022448"/>
    </source>
</evidence>
<protein>
    <recommendedName>
        <fullName evidence="14">DUF221-domain-containing protein</fullName>
    </recommendedName>
</protein>
<feature type="domain" description="CSC1/OSCA1-like cytosolic" evidence="11">
    <location>
        <begin position="218"/>
        <end position="371"/>
    </location>
</feature>
<dbReference type="GO" id="GO:0005227">
    <property type="term" value="F:calcium-activated cation channel activity"/>
    <property type="evidence" value="ECO:0007669"/>
    <property type="project" value="InterPro"/>
</dbReference>
<evidence type="ECO:0000256" key="1">
    <source>
        <dbReference type="ARBA" id="ARBA00004127"/>
    </source>
</evidence>
<comment type="similarity">
    <text evidence="2">Belongs to the CSC1 (TC 1.A.17) family.</text>
</comment>
<evidence type="ECO:0000259" key="9">
    <source>
        <dbReference type="Pfam" id="PF02714"/>
    </source>
</evidence>
<feature type="transmembrane region" description="Helical" evidence="8">
    <location>
        <begin position="439"/>
        <end position="459"/>
    </location>
</feature>
<dbReference type="Pfam" id="PF02714">
    <property type="entry name" value="RSN1_7TM"/>
    <property type="match status" value="1"/>
</dbReference>
<dbReference type="OrthoDB" id="1689567at2759"/>
<dbReference type="EMBL" id="MU167230">
    <property type="protein sequence ID" value="KAG0149197.1"/>
    <property type="molecule type" value="Genomic_DNA"/>
</dbReference>
<feature type="transmembrane region" description="Helical" evidence="8">
    <location>
        <begin position="593"/>
        <end position="613"/>
    </location>
</feature>
<name>A0A9P6TEB6_9BASI</name>
<evidence type="ECO:0000313" key="12">
    <source>
        <dbReference type="EMBL" id="KAG0149197.1"/>
    </source>
</evidence>
<feature type="transmembrane region" description="Helical" evidence="8">
    <location>
        <begin position="660"/>
        <end position="678"/>
    </location>
</feature>
<dbReference type="Proteomes" id="UP000886653">
    <property type="component" value="Unassembled WGS sequence"/>
</dbReference>
<dbReference type="InterPro" id="IPR032880">
    <property type="entry name" value="CSC1/OSCA1-like_N"/>
</dbReference>
<evidence type="ECO:0008006" key="14">
    <source>
        <dbReference type="Google" id="ProtNLM"/>
    </source>
</evidence>
<keyword evidence="4 8" id="KW-0812">Transmembrane</keyword>
<dbReference type="Pfam" id="PF14703">
    <property type="entry name" value="PHM7_cyt"/>
    <property type="match status" value="1"/>
</dbReference>
<sequence length="779" mass="89167">MTVFNLLNSDPDSPDSAPPGSPIDRNDQLKHSNWFETQLSLALLIGISSFISFCYIRIRSIVPRSLLKQAHQPIIPPTGFFSWILPTIKTNDQSVLNAAGLDALVLLYFFKLGFYYFLTITILAFIILVPINVHENGTTEGVPPKPSSPTANSTSNFKSIWPPPDLTQNITIYHSSHLFFTYLFSILLLRLLQSFYLKIINLGPIYCLSNQSTRQSLKTIIIENLPRHLRNEEALKDYFEKVLGYQIQSIEILRDINNLIPLLKQRNYALNQLELGYYKLNLNHKRPNYRLSWFHFKKVDWINHWETEFNQLNQLIEKKRNFGKFKPLSIGFICFKNISDAQILCQTLHWPIPDQAIISLAPDSRDVHWENITISTKSRRIRITLVWISMALLYGFWAPPVSFLANLMSYEVLVSWLSPVLVELIERSSIIKALIQNSLPTLAIIGFNAILPSLLDWLCTFQGFKSRSAIEYSLLRKYHLFLLVTVLFIFVAVSTVSLLRDLRDNPGGVVDKLARSLPGARYFFISYLILQSLAILPLQLLSLPNFLFRLIFLRPKTLRQKNYKKMMKLEILSLGTIYPQALLAFNICITYSIIAPLILIFGTIYFGFGYIVYKYKILNVYCRPFESRGEAWPIACHRIGWGLIIFQVFMFGLLSLRQVFLLSTLVLPLVAYTIYNLITLQRVYRRQAKYLSLSMIAEVEADQLQSSSIANQSLIEPEGGSNDGIQETSEEIVPVPLQDIFIGIERIGKRSYGHPAITGILPMPQLDQEQEGPVVGPLV</sequence>
<accession>A0A9P6TEB6</accession>
<feature type="transmembrane region" description="Helical" evidence="8">
    <location>
        <begin position="634"/>
        <end position="654"/>
    </location>
</feature>
<evidence type="ECO:0000256" key="4">
    <source>
        <dbReference type="ARBA" id="ARBA00022692"/>
    </source>
</evidence>
<feature type="transmembrane region" description="Helical" evidence="8">
    <location>
        <begin position="519"/>
        <end position="548"/>
    </location>
</feature>
<keyword evidence="3" id="KW-0813">Transport</keyword>
<organism evidence="12 13">
    <name type="scientific">Cronartium quercuum f. sp. fusiforme G11</name>
    <dbReference type="NCBI Taxonomy" id="708437"/>
    <lineage>
        <taxon>Eukaryota</taxon>
        <taxon>Fungi</taxon>
        <taxon>Dikarya</taxon>
        <taxon>Basidiomycota</taxon>
        <taxon>Pucciniomycotina</taxon>
        <taxon>Pucciniomycetes</taxon>
        <taxon>Pucciniales</taxon>
        <taxon>Coleosporiaceae</taxon>
        <taxon>Cronartium</taxon>
    </lineage>
</organism>
<dbReference type="InterPro" id="IPR045122">
    <property type="entry name" value="Csc1-like"/>
</dbReference>
<dbReference type="SUPFAM" id="SSF54928">
    <property type="entry name" value="RNA-binding domain, RBD"/>
    <property type="match status" value="1"/>
</dbReference>
<evidence type="ECO:0000256" key="2">
    <source>
        <dbReference type="ARBA" id="ARBA00007779"/>
    </source>
</evidence>
<dbReference type="InterPro" id="IPR035979">
    <property type="entry name" value="RBD_domain_sf"/>
</dbReference>
<feature type="domain" description="CSC1/OSCA1-like N-terminal transmembrane" evidence="10">
    <location>
        <begin position="35"/>
        <end position="192"/>
    </location>
</feature>
<reference evidence="12" key="1">
    <citation type="submission" date="2013-11" db="EMBL/GenBank/DDBJ databases">
        <title>Genome sequence of the fusiform rust pathogen reveals effectors for host alternation and coevolution with pine.</title>
        <authorList>
            <consortium name="DOE Joint Genome Institute"/>
            <person name="Smith K."/>
            <person name="Pendleton A."/>
            <person name="Kubisiak T."/>
            <person name="Anderson C."/>
            <person name="Salamov A."/>
            <person name="Aerts A."/>
            <person name="Riley R."/>
            <person name="Clum A."/>
            <person name="Lindquist E."/>
            <person name="Ence D."/>
            <person name="Campbell M."/>
            <person name="Kronenberg Z."/>
            <person name="Feau N."/>
            <person name="Dhillon B."/>
            <person name="Hamelin R."/>
            <person name="Burleigh J."/>
            <person name="Smith J."/>
            <person name="Yandell M."/>
            <person name="Nelson C."/>
            <person name="Grigoriev I."/>
            <person name="Davis J."/>
        </authorList>
    </citation>
    <scope>NUCLEOTIDE SEQUENCE</scope>
    <source>
        <strain evidence="12">G11</strain>
    </source>
</reference>
<dbReference type="Pfam" id="PF13967">
    <property type="entry name" value="RSN1_TM"/>
    <property type="match status" value="1"/>
</dbReference>
<feature type="transmembrane region" description="Helical" evidence="8">
    <location>
        <begin position="114"/>
        <end position="133"/>
    </location>
</feature>
<feature type="domain" description="CSC1/OSCA1-like 7TM region" evidence="9">
    <location>
        <begin position="384"/>
        <end position="654"/>
    </location>
</feature>
<evidence type="ECO:0000259" key="11">
    <source>
        <dbReference type="Pfam" id="PF14703"/>
    </source>
</evidence>
<feature type="transmembrane region" description="Helical" evidence="8">
    <location>
        <begin position="172"/>
        <end position="192"/>
    </location>
</feature>